<name>A0A426ZTL3_ENSVE</name>
<comment type="caution">
    <text evidence="2">The sequence shown here is derived from an EMBL/GenBank/DDBJ whole genome shotgun (WGS) entry which is preliminary data.</text>
</comment>
<dbReference type="AlphaFoldDB" id="A0A426ZTL3"/>
<reference evidence="2 3" key="1">
    <citation type="journal article" date="2014" name="Agronomy (Basel)">
        <title>A Draft Genome Sequence for Ensete ventricosum, the Drought-Tolerant Tree Against Hunger.</title>
        <authorList>
            <person name="Harrison J."/>
            <person name="Moore K.A."/>
            <person name="Paszkiewicz K."/>
            <person name="Jones T."/>
            <person name="Grant M."/>
            <person name="Ambacheew D."/>
            <person name="Muzemil S."/>
            <person name="Studholme D.J."/>
        </authorList>
    </citation>
    <scope>NUCLEOTIDE SEQUENCE [LARGE SCALE GENOMIC DNA]</scope>
</reference>
<evidence type="ECO:0000313" key="2">
    <source>
        <dbReference type="EMBL" id="RRT67225.1"/>
    </source>
</evidence>
<evidence type="ECO:0000256" key="1">
    <source>
        <dbReference type="SAM" id="MobiDB-lite"/>
    </source>
</evidence>
<feature type="region of interest" description="Disordered" evidence="1">
    <location>
        <begin position="1"/>
        <end position="25"/>
    </location>
</feature>
<proteinExistence type="predicted"/>
<sequence>MRWDLAGSSLGDSPKESRSSLGTRREIFGKKTRGLAARLPEVAGVCGNKSRVGISVILIQDDRPLFRIEAFPTLHLRLPICKRIIVATEFKVWLDIGP</sequence>
<dbReference type="Proteomes" id="UP000287651">
    <property type="component" value="Unassembled WGS sequence"/>
</dbReference>
<evidence type="ECO:0000313" key="3">
    <source>
        <dbReference type="Proteomes" id="UP000287651"/>
    </source>
</evidence>
<organism evidence="2 3">
    <name type="scientific">Ensete ventricosum</name>
    <name type="common">Abyssinian banana</name>
    <name type="synonym">Musa ensete</name>
    <dbReference type="NCBI Taxonomy" id="4639"/>
    <lineage>
        <taxon>Eukaryota</taxon>
        <taxon>Viridiplantae</taxon>
        <taxon>Streptophyta</taxon>
        <taxon>Embryophyta</taxon>
        <taxon>Tracheophyta</taxon>
        <taxon>Spermatophyta</taxon>
        <taxon>Magnoliopsida</taxon>
        <taxon>Liliopsida</taxon>
        <taxon>Zingiberales</taxon>
        <taxon>Musaceae</taxon>
        <taxon>Ensete</taxon>
    </lineage>
</organism>
<accession>A0A426ZTL3</accession>
<gene>
    <name evidence="2" type="ORF">B296_00006697</name>
</gene>
<feature type="compositionally biased region" description="Basic and acidic residues" evidence="1">
    <location>
        <begin position="13"/>
        <end position="25"/>
    </location>
</feature>
<protein>
    <submittedName>
        <fullName evidence="2">Uncharacterized protein</fullName>
    </submittedName>
</protein>
<dbReference type="EMBL" id="AMZH03005112">
    <property type="protein sequence ID" value="RRT67225.1"/>
    <property type="molecule type" value="Genomic_DNA"/>
</dbReference>